<sequence length="96" mass="10759">MEQEQEQQQQTWKVWEDGWKANLKLLGIDRVLQQQLLFAYCCVEMDETNAELIGSGLLLDKTNAQLHVIHLSALQTLEATPSNPSLPALPVLASCL</sequence>
<reference evidence="1 2" key="1">
    <citation type="submission" date="2024-04" db="EMBL/GenBank/DDBJ databases">
        <authorList>
            <person name="Fracassetti M."/>
        </authorList>
    </citation>
    <scope>NUCLEOTIDE SEQUENCE [LARGE SCALE GENOMIC DNA]</scope>
</reference>
<evidence type="ECO:0000313" key="2">
    <source>
        <dbReference type="Proteomes" id="UP001497516"/>
    </source>
</evidence>
<evidence type="ECO:0000313" key="1">
    <source>
        <dbReference type="EMBL" id="CAL1385700.1"/>
    </source>
</evidence>
<gene>
    <name evidence="1" type="ORF">LTRI10_LOCUS26817</name>
</gene>
<keyword evidence="2" id="KW-1185">Reference proteome</keyword>
<protein>
    <submittedName>
        <fullName evidence="1">Uncharacterized protein</fullName>
    </submittedName>
</protein>
<accession>A0AAV2EJL2</accession>
<organism evidence="1 2">
    <name type="scientific">Linum trigynum</name>
    <dbReference type="NCBI Taxonomy" id="586398"/>
    <lineage>
        <taxon>Eukaryota</taxon>
        <taxon>Viridiplantae</taxon>
        <taxon>Streptophyta</taxon>
        <taxon>Embryophyta</taxon>
        <taxon>Tracheophyta</taxon>
        <taxon>Spermatophyta</taxon>
        <taxon>Magnoliopsida</taxon>
        <taxon>eudicotyledons</taxon>
        <taxon>Gunneridae</taxon>
        <taxon>Pentapetalae</taxon>
        <taxon>rosids</taxon>
        <taxon>fabids</taxon>
        <taxon>Malpighiales</taxon>
        <taxon>Linaceae</taxon>
        <taxon>Linum</taxon>
    </lineage>
</organism>
<dbReference type="EMBL" id="OZ034817">
    <property type="protein sequence ID" value="CAL1385700.1"/>
    <property type="molecule type" value="Genomic_DNA"/>
</dbReference>
<dbReference type="Proteomes" id="UP001497516">
    <property type="component" value="Chromosome 4"/>
</dbReference>
<name>A0AAV2EJL2_9ROSI</name>
<dbReference type="AlphaFoldDB" id="A0AAV2EJL2"/>
<proteinExistence type="predicted"/>